<feature type="binding site" evidence="7">
    <location>
        <position position="155"/>
    </location>
    <ligand>
        <name>Zn(2+)</name>
        <dbReference type="ChEBI" id="CHEBI:29105"/>
    </ligand>
</feature>
<dbReference type="SUPFAM" id="SSF52374">
    <property type="entry name" value="Nucleotidylyl transferase"/>
    <property type="match status" value="1"/>
</dbReference>
<evidence type="ECO:0000256" key="2">
    <source>
        <dbReference type="ARBA" id="ARBA00022723"/>
    </source>
</evidence>
<dbReference type="NCBIfam" id="TIGR03838">
    <property type="entry name" value="queuosine_YadB"/>
    <property type="match status" value="1"/>
</dbReference>
<dbReference type="Pfam" id="PF00749">
    <property type="entry name" value="tRNA-synt_1c"/>
    <property type="match status" value="1"/>
</dbReference>
<dbReference type="InterPro" id="IPR000924">
    <property type="entry name" value="Glu/Gln-tRNA-synth"/>
</dbReference>
<dbReference type="InterPro" id="IPR020058">
    <property type="entry name" value="Glu/Gln-tRNA-synth_Ib_cat-dom"/>
</dbReference>
<accession>I3U7T2</accession>
<feature type="binding site" evidence="7">
    <location>
        <position position="268"/>
    </location>
    <ligand>
        <name>ATP</name>
        <dbReference type="ChEBI" id="CHEBI:30616"/>
    </ligand>
</feature>
<reference evidence="10 11" key="1">
    <citation type="journal article" date="2011" name="J. Bacteriol.">
        <title>Whole-genome shotgun sequencing of the sulfur-oxidizing chemoautotroph Tetrathiobacter kashmirensis.</title>
        <authorList>
            <person name="Ghosh W."/>
            <person name="George A."/>
            <person name="Agarwal A."/>
            <person name="Raj P."/>
            <person name="Alam M."/>
            <person name="Pyne P."/>
            <person name="Das Gupta S.K."/>
        </authorList>
    </citation>
    <scope>NUCLEOTIDE SEQUENCE [LARGE SCALE GENOMIC DNA]</scope>
    <source>
        <strain evidence="10 11">WT001</strain>
    </source>
</reference>
<dbReference type="Gene3D" id="3.40.50.620">
    <property type="entry name" value="HUPs"/>
    <property type="match status" value="1"/>
</dbReference>
<organism evidence="10 11">
    <name type="scientific">Advenella kashmirensis (strain DSM 17095 / LMG 22695 / WT001)</name>
    <name type="common">Tetrathiobacter kashmirensis</name>
    <dbReference type="NCBI Taxonomy" id="1036672"/>
    <lineage>
        <taxon>Bacteria</taxon>
        <taxon>Pseudomonadati</taxon>
        <taxon>Pseudomonadota</taxon>
        <taxon>Betaproteobacteria</taxon>
        <taxon>Burkholderiales</taxon>
        <taxon>Alcaligenaceae</taxon>
    </lineage>
</organism>
<dbReference type="GO" id="GO:0006400">
    <property type="term" value="P:tRNA modification"/>
    <property type="evidence" value="ECO:0007669"/>
    <property type="project" value="InterPro"/>
</dbReference>
<keyword evidence="6 7" id="KW-0030">Aminoacyl-tRNA synthetase</keyword>
<evidence type="ECO:0000256" key="1">
    <source>
        <dbReference type="ARBA" id="ARBA00022598"/>
    </source>
</evidence>
<keyword evidence="1 7" id="KW-0436">Ligase</keyword>
<dbReference type="KEGG" id="aka:TKWG_02110"/>
<feature type="binding site" evidence="7">
    <location>
        <position position="209"/>
    </location>
    <ligand>
        <name>L-glutamate</name>
        <dbReference type="ChEBI" id="CHEBI:29985"/>
    </ligand>
</feature>
<proteinExistence type="inferred from homology"/>
<feature type="binding site" evidence="7">
    <location>
        <position position="151"/>
    </location>
    <ligand>
        <name>Zn(2+)</name>
        <dbReference type="ChEBI" id="CHEBI:29105"/>
    </ligand>
</feature>
<dbReference type="PANTHER" id="PTHR43311:SF1">
    <property type="entry name" value="GLUTAMYL-Q TRNA(ASP) SYNTHETASE"/>
    <property type="match status" value="1"/>
</dbReference>
<dbReference type="GO" id="GO:0006424">
    <property type="term" value="P:glutamyl-tRNA aminoacylation"/>
    <property type="evidence" value="ECO:0007669"/>
    <property type="project" value="InterPro"/>
</dbReference>
<feature type="binding site" evidence="7">
    <location>
        <position position="126"/>
    </location>
    <ligand>
        <name>Zn(2+)</name>
        <dbReference type="ChEBI" id="CHEBI:29105"/>
    </ligand>
</feature>
<dbReference type="InterPro" id="IPR049940">
    <property type="entry name" value="GluQ/Sye"/>
</dbReference>
<dbReference type="NCBIfam" id="NF004314">
    <property type="entry name" value="PRK05710.1-3"/>
    <property type="match status" value="1"/>
</dbReference>
<keyword evidence="11" id="KW-1185">Reference proteome</keyword>
<keyword evidence="8" id="KW-0648">Protein biosynthesis</keyword>
<feature type="binding site" evidence="7">
    <location>
        <position position="128"/>
    </location>
    <ligand>
        <name>Zn(2+)</name>
        <dbReference type="ChEBI" id="CHEBI:29105"/>
    </ligand>
</feature>
<evidence type="ECO:0000256" key="7">
    <source>
        <dbReference type="HAMAP-Rule" id="MF_01428"/>
    </source>
</evidence>
<dbReference type="PRINTS" id="PR00987">
    <property type="entry name" value="TRNASYNTHGLU"/>
</dbReference>
<feature type="domain" description="Glutamyl/glutaminyl-tRNA synthetase class Ib catalytic" evidence="9">
    <location>
        <begin position="34"/>
        <end position="277"/>
    </location>
</feature>
<dbReference type="Proteomes" id="UP000005267">
    <property type="component" value="Chromosome"/>
</dbReference>
<dbReference type="GO" id="GO:0008270">
    <property type="term" value="F:zinc ion binding"/>
    <property type="evidence" value="ECO:0007669"/>
    <property type="project" value="UniProtKB-UniRule"/>
</dbReference>
<comment type="function">
    <text evidence="7">Catalyzes the tRNA-independent activation of glutamate in presence of ATP and the subsequent transfer of glutamate onto a tRNA(Asp). Glutamate is transferred on the 2-amino-5-(4,5-dihydroxy-2-cyclopenten-1-yl) moiety of the queuosine in the wobble position of the QUC anticodon.</text>
</comment>
<evidence type="ECO:0000256" key="6">
    <source>
        <dbReference type="ARBA" id="ARBA00023146"/>
    </source>
</evidence>
<evidence type="ECO:0000256" key="3">
    <source>
        <dbReference type="ARBA" id="ARBA00022741"/>
    </source>
</evidence>
<dbReference type="EC" id="6.1.1.-" evidence="7"/>
<gene>
    <name evidence="7" type="primary">gluQ</name>
    <name evidence="10" type="ordered locus">TKWG_02110</name>
</gene>
<comment type="similarity">
    <text evidence="7">Belongs to the class-I aminoacyl-tRNA synthetase family. GluQ subfamily.</text>
</comment>
<dbReference type="GO" id="GO:0005524">
    <property type="term" value="F:ATP binding"/>
    <property type="evidence" value="ECO:0007669"/>
    <property type="project" value="UniProtKB-KW"/>
</dbReference>
<feature type="short sequence motif" description="'HIGH' region" evidence="7">
    <location>
        <begin position="37"/>
        <end position="47"/>
    </location>
</feature>
<dbReference type="AlphaFoldDB" id="I3U7T2"/>
<dbReference type="HAMAP" id="MF_01428">
    <property type="entry name" value="Glu_Q_tRNA_synth"/>
    <property type="match status" value="1"/>
</dbReference>
<sequence length="319" mass="35287">MQSGRLLLLPILSTSVPLILSNPSYTTGAPYTGRFAPSPSGPLHDGSLVAAMASFLDARAHHGRWLLRIEDIDTPRVAPGADRIILSQLQQLGMRWDGDIIWQSQRLSRYANIYEQLEEQGLIYGCACTRQEIASNALQAGLLGEDGERPYAGTCRAGIAAGRSPRAWRVRMPDKAYSFTDRWVGERTQNVAQAVGDMIVKRADGLFAYQLVVVVDDHDQQVTDIVRGQDLLSSTARQHQLAHMLGFTPPRMMHVPLVLDGDGRKLSKQNHAQAIDVHNPLKSLQRAWAALGFDVLPVTTVSDFWNAAVAAWRQRFNIS</sequence>
<protein>
    <recommendedName>
        <fullName evidence="7">Glutamyl-Q tRNA(Asp) synthetase</fullName>
        <shortName evidence="7">Glu-Q-RSs</shortName>
        <ecNumber evidence="7">6.1.1.-</ecNumber>
    </recommendedName>
</protein>
<dbReference type="HOGENOM" id="CLU_015768_0_1_4"/>
<name>I3U7T2_ADVKW</name>
<feature type="binding site" evidence="7">
    <location>
        <begin position="34"/>
        <end position="38"/>
    </location>
    <ligand>
        <name>L-glutamate</name>
        <dbReference type="ChEBI" id="CHEBI:29985"/>
    </ligand>
</feature>
<feature type="binding site" evidence="7">
    <location>
        <position position="227"/>
    </location>
    <ligand>
        <name>L-glutamate</name>
        <dbReference type="ChEBI" id="CHEBI:29985"/>
    </ligand>
</feature>
<dbReference type="PANTHER" id="PTHR43311">
    <property type="entry name" value="GLUTAMATE--TRNA LIGASE"/>
    <property type="match status" value="1"/>
</dbReference>
<keyword evidence="4 7" id="KW-0862">Zinc</keyword>
<evidence type="ECO:0000256" key="8">
    <source>
        <dbReference type="RuleBase" id="RU363037"/>
    </source>
</evidence>
<evidence type="ECO:0000256" key="5">
    <source>
        <dbReference type="ARBA" id="ARBA00022840"/>
    </source>
</evidence>
<dbReference type="GO" id="GO:0005829">
    <property type="term" value="C:cytosol"/>
    <property type="evidence" value="ECO:0007669"/>
    <property type="project" value="TreeGrafter"/>
</dbReference>
<keyword evidence="2 7" id="KW-0479">Metal-binding</keyword>
<dbReference type="InterPro" id="IPR014729">
    <property type="entry name" value="Rossmann-like_a/b/a_fold"/>
</dbReference>
<dbReference type="EMBL" id="CP003555">
    <property type="protein sequence ID" value="AFK61070.1"/>
    <property type="molecule type" value="Genomic_DNA"/>
</dbReference>
<feature type="binding site" evidence="7">
    <location>
        <position position="70"/>
    </location>
    <ligand>
        <name>L-glutamate</name>
        <dbReference type="ChEBI" id="CHEBI:29985"/>
    </ligand>
</feature>
<comment type="cofactor">
    <cofactor evidence="7">
        <name>Zn(2+)</name>
        <dbReference type="ChEBI" id="CHEBI:29105"/>
    </cofactor>
    <text evidence="7">Binds 1 zinc ion per subunit.</text>
</comment>
<evidence type="ECO:0000313" key="10">
    <source>
        <dbReference type="EMBL" id="AFK61070.1"/>
    </source>
</evidence>
<feature type="short sequence motif" description="'KMSKS' region" evidence="7">
    <location>
        <begin position="265"/>
        <end position="269"/>
    </location>
</feature>
<evidence type="ECO:0000259" key="9">
    <source>
        <dbReference type="Pfam" id="PF00749"/>
    </source>
</evidence>
<dbReference type="InterPro" id="IPR022380">
    <property type="entry name" value="Glu-Q_tRNA(Asp)_Synthase"/>
</dbReference>
<evidence type="ECO:0000313" key="11">
    <source>
        <dbReference type="Proteomes" id="UP000005267"/>
    </source>
</evidence>
<reference evidence="11" key="2">
    <citation type="journal article" date="2013" name="PLoS ONE">
        <title>Genome implosion elicits host-confinement in Alcaligenaceae: evidence from the comparative genomics of Tetrathiobacter kashmirensis, a pathogen in the making.</title>
        <authorList>
            <person name="Ghosh W."/>
            <person name="Alam M."/>
            <person name="Roy C."/>
            <person name="Pyne P."/>
            <person name="George A."/>
            <person name="Chakraborty R."/>
            <person name="Majumder S."/>
            <person name="Agarwal A."/>
            <person name="Chakraborty S."/>
            <person name="Majumdar S."/>
            <person name="Gupta S.K."/>
        </authorList>
    </citation>
    <scope>NUCLEOTIDE SEQUENCE [LARGE SCALE GENOMIC DNA]</scope>
    <source>
        <strain evidence="11">WT001</strain>
    </source>
</reference>
<keyword evidence="3 7" id="KW-0547">Nucleotide-binding</keyword>
<keyword evidence="5 7" id="KW-0067">ATP-binding</keyword>
<dbReference type="GO" id="GO:0004818">
    <property type="term" value="F:glutamate-tRNA ligase activity"/>
    <property type="evidence" value="ECO:0007669"/>
    <property type="project" value="TreeGrafter"/>
</dbReference>
<dbReference type="NCBIfam" id="NF004313">
    <property type="entry name" value="PRK05710.1-2"/>
    <property type="match status" value="1"/>
</dbReference>
<evidence type="ECO:0000256" key="4">
    <source>
        <dbReference type="ARBA" id="ARBA00022833"/>
    </source>
</evidence>
<dbReference type="STRING" id="1036672.TKWG_02110"/>